<accession>A0A0E9TGV0</accession>
<dbReference type="EMBL" id="GBXM01055688">
    <property type="protein sequence ID" value="JAH52889.1"/>
    <property type="molecule type" value="Transcribed_RNA"/>
</dbReference>
<protein>
    <submittedName>
        <fullName evidence="1">Uncharacterized protein</fullName>
    </submittedName>
</protein>
<reference evidence="1" key="1">
    <citation type="submission" date="2014-11" db="EMBL/GenBank/DDBJ databases">
        <authorList>
            <person name="Amaro Gonzalez C."/>
        </authorList>
    </citation>
    <scope>NUCLEOTIDE SEQUENCE</scope>
</reference>
<organism evidence="1">
    <name type="scientific">Anguilla anguilla</name>
    <name type="common">European freshwater eel</name>
    <name type="synonym">Muraena anguilla</name>
    <dbReference type="NCBI Taxonomy" id="7936"/>
    <lineage>
        <taxon>Eukaryota</taxon>
        <taxon>Metazoa</taxon>
        <taxon>Chordata</taxon>
        <taxon>Craniata</taxon>
        <taxon>Vertebrata</taxon>
        <taxon>Euteleostomi</taxon>
        <taxon>Actinopterygii</taxon>
        <taxon>Neopterygii</taxon>
        <taxon>Teleostei</taxon>
        <taxon>Anguilliformes</taxon>
        <taxon>Anguillidae</taxon>
        <taxon>Anguilla</taxon>
    </lineage>
</organism>
<name>A0A0E9TGV0_ANGAN</name>
<sequence length="21" mass="2507">MEPSQAVLFRNLLMPDWCGWL</sequence>
<reference evidence="1" key="2">
    <citation type="journal article" date="2015" name="Fish Shellfish Immunol.">
        <title>Early steps in the European eel (Anguilla anguilla)-Vibrio vulnificus interaction in the gills: Role of the RtxA13 toxin.</title>
        <authorList>
            <person name="Callol A."/>
            <person name="Pajuelo D."/>
            <person name="Ebbesson L."/>
            <person name="Teles M."/>
            <person name="MacKenzie S."/>
            <person name="Amaro C."/>
        </authorList>
    </citation>
    <scope>NUCLEOTIDE SEQUENCE</scope>
</reference>
<evidence type="ECO:0000313" key="1">
    <source>
        <dbReference type="EMBL" id="JAH52889.1"/>
    </source>
</evidence>
<dbReference type="AlphaFoldDB" id="A0A0E9TGV0"/>
<proteinExistence type="predicted"/>